<feature type="compositionally biased region" description="Polar residues" evidence="4">
    <location>
        <begin position="682"/>
        <end position="691"/>
    </location>
</feature>
<dbReference type="PANTHER" id="PTHR45626:SF14">
    <property type="entry name" value="ATP-DEPENDENT DNA HELICASE (EUROFUNG)"/>
    <property type="match status" value="1"/>
</dbReference>
<feature type="region of interest" description="Disordered" evidence="4">
    <location>
        <begin position="1169"/>
        <end position="1201"/>
    </location>
</feature>
<organism evidence="7 8">
    <name type="scientific">Neurospora tetraspora</name>
    <dbReference type="NCBI Taxonomy" id="94610"/>
    <lineage>
        <taxon>Eukaryota</taxon>
        <taxon>Fungi</taxon>
        <taxon>Dikarya</taxon>
        <taxon>Ascomycota</taxon>
        <taxon>Pezizomycotina</taxon>
        <taxon>Sordariomycetes</taxon>
        <taxon>Sordariomycetidae</taxon>
        <taxon>Sordariales</taxon>
        <taxon>Sordariaceae</taxon>
        <taxon>Neurospora</taxon>
    </lineage>
</organism>
<dbReference type="Pfam" id="PF00271">
    <property type="entry name" value="Helicase_C"/>
    <property type="match status" value="1"/>
</dbReference>
<evidence type="ECO:0000313" key="8">
    <source>
        <dbReference type="Proteomes" id="UP001278500"/>
    </source>
</evidence>
<feature type="compositionally biased region" description="Basic and acidic residues" evidence="4">
    <location>
        <begin position="1190"/>
        <end position="1201"/>
    </location>
</feature>
<feature type="region of interest" description="Disordered" evidence="4">
    <location>
        <begin position="117"/>
        <end position="237"/>
    </location>
</feature>
<evidence type="ECO:0000256" key="2">
    <source>
        <dbReference type="ARBA" id="ARBA00022801"/>
    </source>
</evidence>
<reference evidence="7" key="2">
    <citation type="submission" date="2023-06" db="EMBL/GenBank/DDBJ databases">
        <authorList>
            <consortium name="Lawrence Berkeley National Laboratory"/>
            <person name="Haridas S."/>
            <person name="Hensen N."/>
            <person name="Bonometti L."/>
            <person name="Westerberg I."/>
            <person name="Brannstrom I.O."/>
            <person name="Guillou S."/>
            <person name="Cros-Aarteil S."/>
            <person name="Calhoun S."/>
            <person name="Kuo A."/>
            <person name="Mondo S."/>
            <person name="Pangilinan J."/>
            <person name="Riley R."/>
            <person name="Labutti K."/>
            <person name="Andreopoulos B."/>
            <person name="Lipzen A."/>
            <person name="Chen C."/>
            <person name="Yanf M."/>
            <person name="Daum C."/>
            <person name="Ng V."/>
            <person name="Clum A."/>
            <person name="Steindorff A."/>
            <person name="Ohm R."/>
            <person name="Martin F."/>
            <person name="Silar P."/>
            <person name="Natvig D."/>
            <person name="Lalanne C."/>
            <person name="Gautier V."/>
            <person name="Ament-Velasquez S.L."/>
            <person name="Kruys A."/>
            <person name="Hutchinson M.I."/>
            <person name="Powell A.J."/>
            <person name="Barry K."/>
            <person name="Miller A.N."/>
            <person name="Grigoriev I.V."/>
            <person name="Debuchy R."/>
            <person name="Gladieux P."/>
            <person name="Thoren M.H."/>
            <person name="Johannesson H."/>
        </authorList>
    </citation>
    <scope>NUCLEOTIDE SEQUENCE</scope>
    <source>
        <strain evidence="7">CBS 560.94</strain>
    </source>
</reference>
<feature type="compositionally biased region" description="Acidic residues" evidence="4">
    <location>
        <begin position="11"/>
        <end position="23"/>
    </location>
</feature>
<keyword evidence="1" id="KW-0547">Nucleotide-binding</keyword>
<evidence type="ECO:0000256" key="4">
    <source>
        <dbReference type="SAM" id="MobiDB-lite"/>
    </source>
</evidence>
<dbReference type="EMBL" id="JAUEPP010000005">
    <property type="protein sequence ID" value="KAK3342470.1"/>
    <property type="molecule type" value="Genomic_DNA"/>
</dbReference>
<keyword evidence="8" id="KW-1185">Reference proteome</keyword>
<dbReference type="SMART" id="SM00490">
    <property type="entry name" value="HELICc"/>
    <property type="match status" value="1"/>
</dbReference>
<feature type="region of interest" description="Disordered" evidence="4">
    <location>
        <begin position="657"/>
        <end position="695"/>
    </location>
</feature>
<gene>
    <name evidence="7" type="ORF">B0H65DRAFT_220139</name>
</gene>
<dbReference type="GeneID" id="87859193"/>
<feature type="compositionally biased region" description="Basic and acidic residues" evidence="4">
    <location>
        <begin position="1"/>
        <end position="10"/>
    </location>
</feature>
<dbReference type="InterPro" id="IPR049730">
    <property type="entry name" value="SNF2/RAD54-like_C"/>
</dbReference>
<feature type="compositionally biased region" description="Acidic residues" evidence="4">
    <location>
        <begin position="879"/>
        <end position="904"/>
    </location>
</feature>
<proteinExistence type="predicted"/>
<accession>A0AAE0JCR6</accession>
<reference evidence="7" key="1">
    <citation type="journal article" date="2023" name="Mol. Phylogenet. Evol.">
        <title>Genome-scale phylogeny and comparative genomics of the fungal order Sordariales.</title>
        <authorList>
            <person name="Hensen N."/>
            <person name="Bonometti L."/>
            <person name="Westerberg I."/>
            <person name="Brannstrom I.O."/>
            <person name="Guillou S."/>
            <person name="Cros-Aarteil S."/>
            <person name="Calhoun S."/>
            <person name="Haridas S."/>
            <person name="Kuo A."/>
            <person name="Mondo S."/>
            <person name="Pangilinan J."/>
            <person name="Riley R."/>
            <person name="LaButti K."/>
            <person name="Andreopoulos B."/>
            <person name="Lipzen A."/>
            <person name="Chen C."/>
            <person name="Yan M."/>
            <person name="Daum C."/>
            <person name="Ng V."/>
            <person name="Clum A."/>
            <person name="Steindorff A."/>
            <person name="Ohm R.A."/>
            <person name="Martin F."/>
            <person name="Silar P."/>
            <person name="Natvig D.O."/>
            <person name="Lalanne C."/>
            <person name="Gautier V."/>
            <person name="Ament-Velasquez S.L."/>
            <person name="Kruys A."/>
            <person name="Hutchinson M.I."/>
            <person name="Powell A.J."/>
            <person name="Barry K."/>
            <person name="Miller A.N."/>
            <person name="Grigoriev I.V."/>
            <person name="Debuchy R."/>
            <person name="Gladieux P."/>
            <person name="Hiltunen Thoren M."/>
            <person name="Johannesson H."/>
        </authorList>
    </citation>
    <scope>NUCLEOTIDE SEQUENCE</scope>
    <source>
        <strain evidence="7">CBS 560.94</strain>
    </source>
</reference>
<dbReference type="GO" id="GO:0008094">
    <property type="term" value="F:ATP-dependent activity, acting on DNA"/>
    <property type="evidence" value="ECO:0007669"/>
    <property type="project" value="TreeGrafter"/>
</dbReference>
<feature type="compositionally biased region" description="Polar residues" evidence="4">
    <location>
        <begin position="117"/>
        <end position="128"/>
    </location>
</feature>
<feature type="compositionally biased region" description="Basic and acidic residues" evidence="4">
    <location>
        <begin position="765"/>
        <end position="775"/>
    </location>
</feature>
<feature type="domain" description="Helicase C-terminal" evidence="6">
    <location>
        <begin position="969"/>
        <end position="1139"/>
    </location>
</feature>
<dbReference type="GO" id="GO:0005524">
    <property type="term" value="F:ATP binding"/>
    <property type="evidence" value="ECO:0007669"/>
    <property type="project" value="UniProtKB-KW"/>
</dbReference>
<evidence type="ECO:0000256" key="3">
    <source>
        <dbReference type="ARBA" id="ARBA00022840"/>
    </source>
</evidence>
<feature type="region of interest" description="Disordered" evidence="4">
    <location>
        <begin position="740"/>
        <end position="961"/>
    </location>
</feature>
<feature type="compositionally biased region" description="Acidic residues" evidence="4">
    <location>
        <begin position="786"/>
        <end position="799"/>
    </location>
</feature>
<dbReference type="CDD" id="cd18793">
    <property type="entry name" value="SF2_C_SNF"/>
    <property type="match status" value="1"/>
</dbReference>
<keyword evidence="3" id="KW-0067">ATP-binding</keyword>
<feature type="compositionally biased region" description="Polar residues" evidence="4">
    <location>
        <begin position="906"/>
        <end position="918"/>
    </location>
</feature>
<dbReference type="PROSITE" id="PS51194">
    <property type="entry name" value="HELICASE_CTER"/>
    <property type="match status" value="1"/>
</dbReference>
<dbReference type="InterPro" id="IPR014001">
    <property type="entry name" value="Helicase_ATP-bd"/>
</dbReference>
<dbReference type="InterPro" id="IPR001650">
    <property type="entry name" value="Helicase_C-like"/>
</dbReference>
<feature type="region of interest" description="Disordered" evidence="4">
    <location>
        <begin position="265"/>
        <end position="286"/>
    </location>
</feature>
<evidence type="ECO:0000313" key="7">
    <source>
        <dbReference type="EMBL" id="KAK3342470.1"/>
    </source>
</evidence>
<dbReference type="InterPro" id="IPR038718">
    <property type="entry name" value="SNF2-like_sf"/>
</dbReference>
<dbReference type="Gene3D" id="3.40.50.300">
    <property type="entry name" value="P-loop containing nucleotide triphosphate hydrolases"/>
    <property type="match status" value="2"/>
</dbReference>
<dbReference type="Pfam" id="PF00176">
    <property type="entry name" value="SNF2-rel_dom"/>
    <property type="match status" value="1"/>
</dbReference>
<dbReference type="PANTHER" id="PTHR45626">
    <property type="entry name" value="TRANSCRIPTION TERMINATION FACTOR 2-RELATED"/>
    <property type="match status" value="1"/>
</dbReference>
<feature type="region of interest" description="Disordered" evidence="4">
    <location>
        <begin position="1"/>
        <end position="84"/>
    </location>
</feature>
<feature type="domain" description="Helicase ATP-binding" evidence="5">
    <location>
        <begin position="328"/>
        <end position="515"/>
    </location>
</feature>
<dbReference type="SUPFAM" id="SSF52540">
    <property type="entry name" value="P-loop containing nucleoside triphosphate hydrolases"/>
    <property type="match status" value="2"/>
</dbReference>
<dbReference type="AlphaFoldDB" id="A0AAE0JCR6"/>
<keyword evidence="2" id="KW-0378">Hydrolase</keyword>
<feature type="compositionally biased region" description="Acidic residues" evidence="4">
    <location>
        <begin position="921"/>
        <end position="951"/>
    </location>
</feature>
<sequence>MASRRQRSDSLDDDDSFSDEDLDFINSQATDDSISMSSSQQDLSFASSRGSNGTPKNKNNTDVVDLTASSPTTPSHPFSGKREEFNLGGMTIHGLGQDHASTPIPKFGQPTQLVSQFTPVNTSNNTKKAASRSGGGNENKHALNPSPHGNGGLGASSHAIGGSKYNNLFNDRGKNRPEFHKDLYRSSGPLKANAPPAKPSSTTEIKRNSMGMQLFSSLDVDPPAPPPLQPGRGTASKGAAAAFGENVFYTDPDKAKEDLKALLEGGLDDEESEDEGAKAKTKGAVSESKKKEESIVSSTGHLAGLAVPLLPHQVEGVRWMINRELGPLKRGRVPKGGLLADDMGLGKTLQSISLIIGNRKPASSSALGWKVHFKDISKATLVVAPLALIRQWEAELKDRVMPDLNIKVCVHHGPKRSTTPSELTKYDVVITTYQILVSEHDKSHPDPNKGAQAGCFGVHWFRVILDEAHSIKNRNTKAAKACCALRSEYRWCLTGTPMQNNLDELQSLIHFLRIAPYDNLAEWRAQIDAPMKQGKGHIAIQRLHSILRCFMKRRTKEVLTEKGALVAGGKEALAKAEEKGEKAPEAAFKVTERKVVTIETEFSPAEKAFYKALEERADQSLEKMMKGRTVNYANALVLLLRLRQACNHPRLAQTKLDKDRDALSVDSATAPTPAGKKKKNAYDSQSQTSSVDDLADMMGGMGIQTRQCDMCLGEMTKKEIQEGQLRCRGCEDSLSQLLKEQQSTQESVESKGSKKHKKKKKKVSVVKEKVKVERKTRGRGRKVVVDSDDEEEEEEDEEETPKKGKKSRDNRKRVVDSDDEEDEGTWLVGESQRSTLDLGVAGGTDDENAEGTGEDIDSNEEISEDSEDPEQDSFVVKDSDDDDDDDDESVDEDSIVGSGDEDDTFASVSKLSSQVLKQSESEESETATSSEEESDISESELDDSSETDSEAEYGIKKRTPKAPVQISSKIHELIAILRREAPTHKFIVFSQFTSMLDLVEPFLRHHLPDIKHVRYDGKMPNDAREASLHSLRKDPRTRVLLCSLKCGSLGLNLTAATRVIIVEPFWNPFVEEQAIDRVHRLTQTVDVVVYKLTVRGTVEARILELQDKKRLLAQAAVEGSTERGKKKGQGLKLGLQEILDLFRHDGSRAVNGANGGSGSHVVEENEFAAGSRTPARRSAAGAAAKSNTGARREHEVFGRRW</sequence>
<name>A0AAE0JCR6_9PEZI</name>
<dbReference type="CDD" id="cd18008">
    <property type="entry name" value="DEXDc_SHPRH-like"/>
    <property type="match status" value="1"/>
</dbReference>
<dbReference type="InterPro" id="IPR027417">
    <property type="entry name" value="P-loop_NTPase"/>
</dbReference>
<dbReference type="Gene3D" id="3.40.50.10810">
    <property type="entry name" value="Tandem AAA-ATPase domain"/>
    <property type="match status" value="1"/>
</dbReference>
<feature type="compositionally biased region" description="Basic residues" evidence="4">
    <location>
        <begin position="753"/>
        <end position="764"/>
    </location>
</feature>
<feature type="compositionally biased region" description="Low complexity" evidence="4">
    <location>
        <begin position="27"/>
        <end position="48"/>
    </location>
</feature>
<dbReference type="GO" id="GO:0005634">
    <property type="term" value="C:nucleus"/>
    <property type="evidence" value="ECO:0007669"/>
    <property type="project" value="TreeGrafter"/>
</dbReference>
<dbReference type="InterPro" id="IPR000330">
    <property type="entry name" value="SNF2_N"/>
</dbReference>
<comment type="caution">
    <text evidence="7">The sequence shown here is derived from an EMBL/GenBank/DDBJ whole genome shotgun (WGS) entry which is preliminary data.</text>
</comment>
<dbReference type="FunFam" id="3.40.50.10810:FF:000053">
    <property type="entry name" value="SNF2 family helicase/ATPase, putative"/>
    <property type="match status" value="1"/>
</dbReference>
<feature type="compositionally biased region" description="Acidic residues" evidence="4">
    <location>
        <begin position="844"/>
        <end position="871"/>
    </location>
</feature>
<dbReference type="Proteomes" id="UP001278500">
    <property type="component" value="Unassembled WGS sequence"/>
</dbReference>
<dbReference type="PROSITE" id="PS51192">
    <property type="entry name" value="HELICASE_ATP_BIND_1"/>
    <property type="match status" value="1"/>
</dbReference>
<feature type="compositionally biased region" description="Low complexity" evidence="4">
    <location>
        <begin position="1169"/>
        <end position="1189"/>
    </location>
</feature>
<dbReference type="GO" id="GO:0016787">
    <property type="term" value="F:hydrolase activity"/>
    <property type="evidence" value="ECO:0007669"/>
    <property type="project" value="UniProtKB-KW"/>
</dbReference>
<dbReference type="GO" id="GO:0006281">
    <property type="term" value="P:DNA repair"/>
    <property type="evidence" value="ECO:0007669"/>
    <property type="project" value="TreeGrafter"/>
</dbReference>
<protein>
    <submittedName>
        <fullName evidence="7">SNF2 family N-terminal domain-containing protein</fullName>
    </submittedName>
</protein>
<feature type="compositionally biased region" description="Polar residues" evidence="4">
    <location>
        <begin position="49"/>
        <end position="76"/>
    </location>
</feature>
<feature type="compositionally biased region" description="Basic and acidic residues" evidence="4">
    <location>
        <begin position="171"/>
        <end position="184"/>
    </location>
</feature>
<evidence type="ECO:0000259" key="6">
    <source>
        <dbReference type="PROSITE" id="PS51194"/>
    </source>
</evidence>
<dbReference type="RefSeq" id="XP_062680263.1">
    <property type="nucleotide sequence ID" value="XM_062822039.1"/>
</dbReference>
<dbReference type="InterPro" id="IPR050628">
    <property type="entry name" value="SNF2_RAD54_helicase_TF"/>
</dbReference>
<dbReference type="SMART" id="SM00487">
    <property type="entry name" value="DEXDc"/>
    <property type="match status" value="1"/>
</dbReference>
<evidence type="ECO:0000259" key="5">
    <source>
        <dbReference type="PROSITE" id="PS51192"/>
    </source>
</evidence>
<evidence type="ECO:0000256" key="1">
    <source>
        <dbReference type="ARBA" id="ARBA00022741"/>
    </source>
</evidence>